<dbReference type="InterPro" id="IPR036291">
    <property type="entry name" value="NAD(P)-bd_dom_sf"/>
</dbReference>
<dbReference type="PROSITE" id="PS51176">
    <property type="entry name" value="PDH_ADH"/>
    <property type="match status" value="1"/>
</dbReference>
<dbReference type="GO" id="GO:0004665">
    <property type="term" value="F:prephenate dehydrogenase (NADP+) activity"/>
    <property type="evidence" value="ECO:0007669"/>
    <property type="project" value="InterPro"/>
</dbReference>
<feature type="coiled-coil region" evidence="2">
    <location>
        <begin position="232"/>
        <end position="259"/>
    </location>
</feature>
<dbReference type="SUPFAM" id="SSF51735">
    <property type="entry name" value="NAD(P)-binding Rossmann-fold domains"/>
    <property type="match status" value="1"/>
</dbReference>
<evidence type="ECO:0000313" key="4">
    <source>
        <dbReference type="EMBL" id="PNR98506.1"/>
    </source>
</evidence>
<accession>A0A2K1P720</accession>
<dbReference type="OrthoDB" id="9802008at2"/>
<dbReference type="PANTHER" id="PTHR21363">
    <property type="entry name" value="PREPHENATE DEHYDROGENASE"/>
    <property type="match status" value="1"/>
</dbReference>
<organism evidence="4">
    <name type="scientific">Petrotoga olearia DSM 13574</name>
    <dbReference type="NCBI Taxonomy" id="1122955"/>
    <lineage>
        <taxon>Bacteria</taxon>
        <taxon>Thermotogati</taxon>
        <taxon>Thermotogota</taxon>
        <taxon>Thermotogae</taxon>
        <taxon>Petrotogales</taxon>
        <taxon>Petrotogaceae</taxon>
        <taxon>Petrotoga</taxon>
    </lineage>
</organism>
<dbReference type="InterPro" id="IPR046825">
    <property type="entry name" value="PDH_C"/>
</dbReference>
<dbReference type="Proteomes" id="UP000236434">
    <property type="component" value="Unassembled WGS sequence"/>
</dbReference>
<dbReference type="PANTHER" id="PTHR21363:SF0">
    <property type="entry name" value="PREPHENATE DEHYDROGENASE [NADP(+)]"/>
    <property type="match status" value="1"/>
</dbReference>
<name>A0A2K1P720_9BACT</name>
<dbReference type="RefSeq" id="WP_103066066.1">
    <property type="nucleotide sequence ID" value="NZ_AZRL01000002.1"/>
</dbReference>
<dbReference type="GO" id="GO:0008977">
    <property type="term" value="F:prephenate dehydrogenase (NAD+) activity"/>
    <property type="evidence" value="ECO:0007669"/>
    <property type="project" value="InterPro"/>
</dbReference>
<evidence type="ECO:0000256" key="2">
    <source>
        <dbReference type="SAM" id="Coils"/>
    </source>
</evidence>
<keyword evidence="2" id="KW-0175">Coiled coil</keyword>
<protein>
    <recommendedName>
        <fullName evidence="3">Prephenate/arogenate dehydrogenase domain-containing protein</fullName>
    </recommendedName>
</protein>
<dbReference type="Pfam" id="PF20463">
    <property type="entry name" value="PDH_C"/>
    <property type="match status" value="1"/>
</dbReference>
<dbReference type="SUPFAM" id="SSF48179">
    <property type="entry name" value="6-phosphogluconate dehydrogenase C-terminal domain-like"/>
    <property type="match status" value="1"/>
</dbReference>
<reference evidence="4" key="1">
    <citation type="submission" date="2013-12" db="EMBL/GenBank/DDBJ databases">
        <title>Comparative genomics of Petrotoga isolates.</title>
        <authorList>
            <person name="Nesbo C.L."/>
            <person name="Charchuk R."/>
            <person name="Chow K."/>
        </authorList>
    </citation>
    <scope>NUCLEOTIDE SEQUENCE [LARGE SCALE GENOMIC DNA]</scope>
    <source>
        <strain evidence="4">DSM 13574</strain>
    </source>
</reference>
<dbReference type="InterPro" id="IPR003099">
    <property type="entry name" value="Prephen_DH"/>
</dbReference>
<comment type="caution">
    <text evidence="4">The sequence shown here is derived from an EMBL/GenBank/DDBJ whole genome shotgun (WGS) entry which is preliminary data.</text>
</comment>
<gene>
    <name evidence="4" type="ORF">X929_00235</name>
</gene>
<dbReference type="Gene3D" id="3.40.50.720">
    <property type="entry name" value="NAD(P)-binding Rossmann-like Domain"/>
    <property type="match status" value="1"/>
</dbReference>
<evidence type="ECO:0000259" key="3">
    <source>
        <dbReference type="PROSITE" id="PS51176"/>
    </source>
</evidence>
<dbReference type="InterPro" id="IPR008927">
    <property type="entry name" value="6-PGluconate_DH-like_C_sf"/>
</dbReference>
<dbReference type="EMBL" id="AZRL01000002">
    <property type="protein sequence ID" value="PNR98506.1"/>
    <property type="molecule type" value="Genomic_DNA"/>
</dbReference>
<feature type="domain" description="Prephenate/arogenate dehydrogenase" evidence="3">
    <location>
        <begin position="3"/>
        <end position="280"/>
    </location>
</feature>
<dbReference type="InterPro" id="IPR046826">
    <property type="entry name" value="PDH_N"/>
</dbReference>
<dbReference type="GO" id="GO:0070403">
    <property type="term" value="F:NAD+ binding"/>
    <property type="evidence" value="ECO:0007669"/>
    <property type="project" value="InterPro"/>
</dbReference>
<keyword evidence="1" id="KW-0560">Oxidoreductase</keyword>
<dbReference type="Gene3D" id="1.10.3660.10">
    <property type="entry name" value="6-phosphogluconate dehydrogenase C-terminal like domain"/>
    <property type="match status" value="1"/>
</dbReference>
<evidence type="ECO:0000256" key="1">
    <source>
        <dbReference type="ARBA" id="ARBA00023002"/>
    </source>
</evidence>
<dbReference type="Pfam" id="PF02153">
    <property type="entry name" value="PDH_N"/>
    <property type="match status" value="1"/>
</dbReference>
<dbReference type="AlphaFoldDB" id="A0A2K1P720"/>
<dbReference type="FunFam" id="3.40.50.720:FF:000208">
    <property type="entry name" value="Prephenate dehydrogenase"/>
    <property type="match status" value="1"/>
</dbReference>
<sequence length="280" mass="31479">MLFDTAIIVGTGLIGTSLALAFKETKEISNIIGYDTDNNSLKAALKLGAIDEPAKISDISTVDLIIFATPVESINIILRDTIDLIKEDTVVTDVGSTKYEIIKLFDCFKNKKINFIGGHPLAGSEKSGPLNAKADLFKDKYYILVKSVNCDQIYFNKFERLISKIGAVPIKLDAETHDEILSVTSHLPQVISYYLVKTLMDLKEDNENYLKLVGTGFKDTTRLSKSDPQMWIDIFKQNKNNILTAIENFEKELNTFKKDLIEDKYSEIKDDLIKISNFGF</sequence>
<proteinExistence type="predicted"/>
<dbReference type="InterPro" id="IPR050812">
    <property type="entry name" value="Preph/Arog_dehydrog"/>
</dbReference>
<dbReference type="GO" id="GO:0006571">
    <property type="term" value="P:tyrosine biosynthetic process"/>
    <property type="evidence" value="ECO:0007669"/>
    <property type="project" value="InterPro"/>
</dbReference>